<organism evidence="17 18">
    <name type="scientific">Schizopora paradoxa</name>
    <dbReference type="NCBI Taxonomy" id="27342"/>
    <lineage>
        <taxon>Eukaryota</taxon>
        <taxon>Fungi</taxon>
        <taxon>Dikarya</taxon>
        <taxon>Basidiomycota</taxon>
        <taxon>Agaricomycotina</taxon>
        <taxon>Agaricomycetes</taxon>
        <taxon>Hymenochaetales</taxon>
        <taxon>Schizoporaceae</taxon>
        <taxon>Schizopora</taxon>
    </lineage>
</organism>
<keyword evidence="5" id="KW-0812">Transmembrane</keyword>
<evidence type="ECO:0000256" key="4">
    <source>
        <dbReference type="ARBA" id="ARBA00022448"/>
    </source>
</evidence>
<dbReference type="InterPro" id="IPR036412">
    <property type="entry name" value="HAD-like_sf"/>
</dbReference>
<keyword evidence="12" id="KW-0472">Membrane</keyword>
<evidence type="ECO:0000256" key="15">
    <source>
        <dbReference type="SAM" id="MobiDB-lite"/>
    </source>
</evidence>
<dbReference type="FunCoup" id="A0A0H2R236">
    <property type="interactions" value="84"/>
</dbReference>
<evidence type="ECO:0000256" key="11">
    <source>
        <dbReference type="ARBA" id="ARBA00023128"/>
    </source>
</evidence>
<dbReference type="InterPro" id="IPR023214">
    <property type="entry name" value="HAD_sf"/>
</dbReference>
<comment type="subcellular location">
    <subcellularLocation>
        <location evidence="1 14">Mitochondrion inner membrane</location>
        <topology evidence="1 14">Single-pass membrane protein</topology>
    </subcellularLocation>
</comment>
<evidence type="ECO:0000256" key="1">
    <source>
        <dbReference type="ARBA" id="ARBA00004434"/>
    </source>
</evidence>
<feature type="region of interest" description="Disordered" evidence="15">
    <location>
        <begin position="23"/>
        <end position="85"/>
    </location>
</feature>
<dbReference type="EMBL" id="KQ086260">
    <property type="protein sequence ID" value="KLO05854.1"/>
    <property type="molecule type" value="Genomic_DNA"/>
</dbReference>
<evidence type="ECO:0000256" key="6">
    <source>
        <dbReference type="ARBA" id="ARBA00022792"/>
    </source>
</evidence>
<accession>A0A0H2R236</accession>
<evidence type="ECO:0000256" key="7">
    <source>
        <dbReference type="ARBA" id="ARBA00022927"/>
    </source>
</evidence>
<feature type="compositionally biased region" description="Polar residues" evidence="15">
    <location>
        <begin position="74"/>
        <end position="84"/>
    </location>
</feature>
<dbReference type="OrthoDB" id="287041at2759"/>
<gene>
    <name evidence="17" type="ORF">SCHPADRAFT_709261</name>
</gene>
<evidence type="ECO:0000256" key="2">
    <source>
        <dbReference type="ARBA" id="ARBA00006344"/>
    </source>
</evidence>
<keyword evidence="9" id="KW-1133">Transmembrane helix</keyword>
<dbReference type="SUPFAM" id="SSF56784">
    <property type="entry name" value="HAD-like"/>
    <property type="match status" value="1"/>
</dbReference>
<dbReference type="Pfam" id="PF03031">
    <property type="entry name" value="NIF"/>
    <property type="match status" value="1"/>
</dbReference>
<feature type="region of interest" description="Disordered" evidence="15">
    <location>
        <begin position="426"/>
        <end position="469"/>
    </location>
</feature>
<dbReference type="GO" id="GO:0015031">
    <property type="term" value="P:protein transport"/>
    <property type="evidence" value="ECO:0007669"/>
    <property type="project" value="UniProtKB-KW"/>
</dbReference>
<dbReference type="FunFam" id="3.40.50.1000:FF:000019">
    <property type="entry name" value="Mitochondrial import inner membrane translocase subunit TIM50"/>
    <property type="match status" value="1"/>
</dbReference>
<name>A0A0H2R236_9AGAM</name>
<evidence type="ECO:0000256" key="8">
    <source>
        <dbReference type="ARBA" id="ARBA00022946"/>
    </source>
</evidence>
<feature type="domain" description="FCP1 homology" evidence="16">
    <location>
        <begin position="167"/>
        <end position="311"/>
    </location>
</feature>
<comment type="similarity">
    <text evidence="2 14">Belongs to the TIM50 family.</text>
</comment>
<evidence type="ECO:0000256" key="10">
    <source>
        <dbReference type="ARBA" id="ARBA00023010"/>
    </source>
</evidence>
<dbReference type="PANTHER" id="PTHR12210">
    <property type="entry name" value="DULLARD PROTEIN PHOSPHATASE"/>
    <property type="match status" value="1"/>
</dbReference>
<evidence type="ECO:0000256" key="5">
    <source>
        <dbReference type="ARBA" id="ARBA00022692"/>
    </source>
</evidence>
<dbReference type="STRING" id="27342.A0A0H2R236"/>
<dbReference type="Proteomes" id="UP000053477">
    <property type="component" value="Unassembled WGS sequence"/>
</dbReference>
<keyword evidence="6" id="KW-0999">Mitochondrion inner membrane</keyword>
<dbReference type="CDD" id="cd07521">
    <property type="entry name" value="HAD_FCP1-like"/>
    <property type="match status" value="1"/>
</dbReference>
<evidence type="ECO:0000256" key="14">
    <source>
        <dbReference type="RuleBase" id="RU365079"/>
    </source>
</evidence>
<keyword evidence="18" id="KW-1185">Reference proteome</keyword>
<keyword evidence="11 14" id="KW-0496">Mitochondrion</keyword>
<dbReference type="PROSITE" id="PS50969">
    <property type="entry name" value="FCP1"/>
    <property type="match status" value="1"/>
</dbReference>
<dbReference type="Gene3D" id="3.40.50.1000">
    <property type="entry name" value="HAD superfamily/HAD-like"/>
    <property type="match status" value="1"/>
</dbReference>
<dbReference type="InParanoid" id="A0A0H2R236"/>
<reference evidence="17 18" key="1">
    <citation type="submission" date="2015-04" db="EMBL/GenBank/DDBJ databases">
        <title>Complete genome sequence of Schizopora paradoxa KUC8140, a cosmopolitan wood degrader in East Asia.</title>
        <authorList>
            <consortium name="DOE Joint Genome Institute"/>
            <person name="Min B."/>
            <person name="Park H."/>
            <person name="Jang Y."/>
            <person name="Kim J.-J."/>
            <person name="Kim K.H."/>
            <person name="Pangilinan J."/>
            <person name="Lipzen A."/>
            <person name="Riley R."/>
            <person name="Grigoriev I.V."/>
            <person name="Spatafora J.W."/>
            <person name="Choi I.-G."/>
        </authorList>
    </citation>
    <scope>NUCLEOTIDE SEQUENCE [LARGE SCALE GENOMIC DNA]</scope>
    <source>
        <strain evidence="17 18">KUC8140</strain>
    </source>
</reference>
<keyword evidence="7 14" id="KW-0653">Protein transport</keyword>
<evidence type="ECO:0000256" key="12">
    <source>
        <dbReference type="ARBA" id="ARBA00023136"/>
    </source>
</evidence>
<keyword evidence="4 14" id="KW-0813">Transport</keyword>
<evidence type="ECO:0000313" key="17">
    <source>
        <dbReference type="EMBL" id="KLO05854.1"/>
    </source>
</evidence>
<proteinExistence type="inferred from homology"/>
<dbReference type="InterPro" id="IPR004274">
    <property type="entry name" value="FCP1_dom"/>
</dbReference>
<keyword evidence="8 14" id="KW-0809">Transit peptide</keyword>
<dbReference type="SMART" id="SM00577">
    <property type="entry name" value="CPDc"/>
    <property type="match status" value="1"/>
</dbReference>
<evidence type="ECO:0000259" key="16">
    <source>
        <dbReference type="PROSITE" id="PS50969"/>
    </source>
</evidence>
<protein>
    <recommendedName>
        <fullName evidence="3 14">Mitochondrial import inner membrane translocase subunit TIM50</fullName>
    </recommendedName>
</protein>
<evidence type="ECO:0000313" key="18">
    <source>
        <dbReference type="Proteomes" id="UP000053477"/>
    </source>
</evidence>
<evidence type="ECO:0000256" key="9">
    <source>
        <dbReference type="ARBA" id="ARBA00022989"/>
    </source>
</evidence>
<evidence type="ECO:0000256" key="3">
    <source>
        <dbReference type="ARBA" id="ARBA00020799"/>
    </source>
</evidence>
<dbReference type="GO" id="GO:0005744">
    <property type="term" value="C:TIM23 mitochondrial import inner membrane translocase complex"/>
    <property type="evidence" value="ECO:0007669"/>
    <property type="project" value="UniProtKB-UniRule"/>
</dbReference>
<sequence length="469" mass="52239">MQSLLLSRAVSCSRTAFVARNARFMATNPPGPNSPPSTSKSAKAETIPPSPASLSLDFSPVQESQEQRAEGQTGAKSSKDSLSSIERKRRNIGRASLAMLGLGIAAGAVFLGRDWEEGELKSLKIRVEDAPTTRMGRTQARFGSMFDFFSKPAWDELLPPPAPPSSPYYRPYTLILSLDDLLVSSTWDREKGWRTAKRPGVDYFLTYLSQFYEIVVFTSQHSYTALPILEKLDPYDYSILYKLFRESTRSVNGTPKKDLSFLNRDLSKVVMLDTDPDHVSLQPENAVVVPKWKGNPRDKGLVAMIPFLESIAIYRPEDVRPILSNYQGKDIPLEYGKKEAELKAQFVEEWKKSGRAKSGGGLTLSGLFMGSKQESPVPLTYLEQKRKEAQERHRGDMEYLEQNKAQFDKMKEEQLKLQNESMGGNLFSILSSVGAPPPQLPPQQQQQQPKPDAPKTLTAGDDGKAVAQA</sequence>
<comment type="function">
    <text evidence="14">Essential component of the TIM23 complex, a complex that mediates the translocation of transit peptide-containing proteins across the mitochondrial inner membrane.</text>
</comment>
<keyword evidence="10 14" id="KW-0811">Translocation</keyword>
<evidence type="ECO:0000256" key="13">
    <source>
        <dbReference type="ARBA" id="ARBA00065975"/>
    </source>
</evidence>
<comment type="subunit">
    <text evidence="13">Component of the TIM23 complex, at least composed of TIM23, TIM17 and TIM50. Interacts with preproteins in transit.</text>
</comment>
<dbReference type="InterPro" id="IPR050365">
    <property type="entry name" value="TIM50"/>
</dbReference>
<dbReference type="AlphaFoldDB" id="A0A0H2R236"/>